<evidence type="ECO:0000259" key="8">
    <source>
        <dbReference type="PROSITE" id="PS51100"/>
    </source>
</evidence>
<keyword evidence="10" id="KW-1185">Reference proteome</keyword>
<keyword evidence="3" id="KW-0762">Sugar transport</keyword>
<reference evidence="9" key="2">
    <citation type="submission" date="2014-06" db="EMBL/GenBank/DDBJ databases">
        <title>Draft genome sequence of Clostridium spiroforme (DSM 1552).</title>
        <authorList>
            <person name="Sudarsanam P."/>
            <person name="Ley R."/>
            <person name="Guruge J."/>
            <person name="Turnbaugh P.J."/>
            <person name="Mahowald M."/>
            <person name="Liep D."/>
            <person name="Gordon J."/>
        </authorList>
    </citation>
    <scope>NUCLEOTIDE SEQUENCE</scope>
    <source>
        <strain evidence="9">DSM 1552</strain>
    </source>
</reference>
<evidence type="ECO:0000256" key="3">
    <source>
        <dbReference type="ARBA" id="ARBA00022597"/>
    </source>
</evidence>
<proteinExistence type="predicted"/>
<dbReference type="EMBL" id="ABIK02000009">
    <property type="protein sequence ID" value="EDS74791.1"/>
    <property type="molecule type" value="Genomic_DNA"/>
</dbReference>
<dbReference type="Pfam" id="PF02302">
    <property type="entry name" value="PTS_IIB"/>
    <property type="match status" value="1"/>
</dbReference>
<evidence type="ECO:0000256" key="4">
    <source>
        <dbReference type="ARBA" id="ARBA00022679"/>
    </source>
</evidence>
<dbReference type="HOGENOM" id="CLU_159838_0_0_9"/>
<dbReference type="STRING" id="428126.CLOSPI_01375"/>
<dbReference type="PROSITE" id="PS51100">
    <property type="entry name" value="PTS_EIIB_TYPE_3"/>
    <property type="match status" value="1"/>
</dbReference>
<protein>
    <recommendedName>
        <fullName evidence="8">PTS EIIB type-3 domain-containing protein</fullName>
    </recommendedName>
</protein>
<evidence type="ECO:0000256" key="2">
    <source>
        <dbReference type="ARBA" id="ARBA00022553"/>
    </source>
</evidence>
<keyword evidence="1" id="KW-0813">Transport</keyword>
<dbReference type="Proteomes" id="UP000004910">
    <property type="component" value="Unassembled WGS sequence"/>
</dbReference>
<keyword evidence="5" id="KW-0598">Phosphotransferase system</keyword>
<dbReference type="eggNOG" id="COG1440">
    <property type="taxonomic scope" value="Bacteria"/>
</dbReference>
<evidence type="ECO:0000313" key="10">
    <source>
        <dbReference type="Proteomes" id="UP000004910"/>
    </source>
</evidence>
<dbReference type="GO" id="GO:0016301">
    <property type="term" value="F:kinase activity"/>
    <property type="evidence" value="ECO:0007669"/>
    <property type="project" value="UniProtKB-KW"/>
</dbReference>
<sequence>MVKYVCKFHIISRLKIEKGAYIVKKIVLLCDTYNDMAIANNYLVSKMKEASIKDSIECEIYACSIHDICEKAIDADVVLLTPLICFKQFLIEKIVDCPVEQIGIGAYANIDGQYILDKAFSKISENYVS</sequence>
<dbReference type="InterPro" id="IPR013012">
    <property type="entry name" value="PTS_EIIB_3"/>
</dbReference>
<dbReference type="AlphaFoldDB" id="B1C2B5"/>
<evidence type="ECO:0000256" key="7">
    <source>
        <dbReference type="PROSITE-ProRule" id="PRU00423"/>
    </source>
</evidence>
<evidence type="ECO:0000256" key="1">
    <source>
        <dbReference type="ARBA" id="ARBA00022448"/>
    </source>
</evidence>
<feature type="domain" description="PTS EIIB type-3" evidence="8">
    <location>
        <begin position="23"/>
        <end position="129"/>
    </location>
</feature>
<dbReference type="SUPFAM" id="SSF52794">
    <property type="entry name" value="PTS system IIB component-like"/>
    <property type="match status" value="1"/>
</dbReference>
<reference evidence="9" key="1">
    <citation type="submission" date="2008-02" db="EMBL/GenBank/DDBJ databases">
        <authorList>
            <person name="Fulton L."/>
            <person name="Clifton S."/>
            <person name="Fulton B."/>
            <person name="Xu J."/>
            <person name="Minx P."/>
            <person name="Pepin K.H."/>
            <person name="Johnson M."/>
            <person name="Thiruvilangam P."/>
            <person name="Bhonagiri V."/>
            <person name="Nash W.E."/>
            <person name="Mardis E.R."/>
            <person name="Wilson R.K."/>
        </authorList>
    </citation>
    <scope>NUCLEOTIDE SEQUENCE [LARGE SCALE GENOMIC DNA]</scope>
    <source>
        <strain evidence="9">DSM 1552</strain>
    </source>
</reference>
<dbReference type="InterPro" id="IPR036095">
    <property type="entry name" value="PTS_EIIB-like_sf"/>
</dbReference>
<comment type="caution">
    <text evidence="9">The sequence shown here is derived from an EMBL/GenBank/DDBJ whole genome shotgun (WGS) entry which is preliminary data.</text>
</comment>
<keyword evidence="2" id="KW-0597">Phosphoprotein</keyword>
<dbReference type="GO" id="GO:0009401">
    <property type="term" value="P:phosphoenolpyruvate-dependent sugar phosphotransferase system"/>
    <property type="evidence" value="ECO:0007669"/>
    <property type="project" value="UniProtKB-KW"/>
</dbReference>
<name>B1C2B5_9FIRM</name>
<organism evidence="9 10">
    <name type="scientific">Thomasclavelia spiroformis DSM 1552</name>
    <dbReference type="NCBI Taxonomy" id="428126"/>
    <lineage>
        <taxon>Bacteria</taxon>
        <taxon>Bacillati</taxon>
        <taxon>Bacillota</taxon>
        <taxon>Erysipelotrichia</taxon>
        <taxon>Erysipelotrichales</taxon>
        <taxon>Coprobacillaceae</taxon>
        <taxon>Thomasclavelia</taxon>
    </lineage>
</organism>
<dbReference type="Gene3D" id="3.40.50.2300">
    <property type="match status" value="1"/>
</dbReference>
<gene>
    <name evidence="9" type="ORF">CLOSPI_01375</name>
</gene>
<evidence type="ECO:0000256" key="5">
    <source>
        <dbReference type="ARBA" id="ARBA00022683"/>
    </source>
</evidence>
<accession>B1C2B5</accession>
<keyword evidence="6" id="KW-0418">Kinase</keyword>
<evidence type="ECO:0000313" key="9">
    <source>
        <dbReference type="EMBL" id="EDS74791.1"/>
    </source>
</evidence>
<keyword evidence="4" id="KW-0808">Transferase</keyword>
<feature type="modified residue" description="Phosphocysteine; by EIIA" evidence="7">
    <location>
        <position position="30"/>
    </location>
</feature>
<evidence type="ECO:0000256" key="6">
    <source>
        <dbReference type="ARBA" id="ARBA00022777"/>
    </source>
</evidence>
<dbReference type="GO" id="GO:0008982">
    <property type="term" value="F:protein-N(PI)-phosphohistidine-sugar phosphotransferase activity"/>
    <property type="evidence" value="ECO:0007669"/>
    <property type="project" value="InterPro"/>
</dbReference>
<dbReference type="InterPro" id="IPR003501">
    <property type="entry name" value="PTS_EIIB_2/3"/>
</dbReference>